<proteinExistence type="predicted"/>
<feature type="transmembrane region" description="Helical" evidence="6">
    <location>
        <begin position="48"/>
        <end position="69"/>
    </location>
</feature>
<evidence type="ECO:0000256" key="3">
    <source>
        <dbReference type="ARBA" id="ARBA00022989"/>
    </source>
</evidence>
<feature type="region of interest" description="Disordered" evidence="5">
    <location>
        <begin position="1"/>
        <end position="42"/>
    </location>
</feature>
<evidence type="ECO:0000256" key="1">
    <source>
        <dbReference type="ARBA" id="ARBA00022448"/>
    </source>
</evidence>
<gene>
    <name evidence="7" type="ORF">CEP54_013309</name>
</gene>
<evidence type="ECO:0000256" key="5">
    <source>
        <dbReference type="SAM" id="MobiDB-lite"/>
    </source>
</evidence>
<keyword evidence="2 6" id="KW-0812">Transmembrane</keyword>
<sequence length="176" mass="19018">MDNTTTPMHDTKNTPPDFSLGGDTERDPKDSQDPIPNPIPDGPPDGGAAAWLVVLGAWCCSFSSPGWINSVGSFQQYYEVGPLEDYSRSTIAWIPSLQIFFLFALGPIVGILFDNYGPRPLIIGGTLLHVFGLMTASLAKTYYQFILSQGVCSAIGVACLYSPGELNEFLHSFSSC</sequence>
<keyword evidence="1" id="KW-0813">Transport</keyword>
<feature type="transmembrane region" description="Helical" evidence="6">
    <location>
        <begin position="90"/>
        <end position="113"/>
    </location>
</feature>
<dbReference type="OrthoDB" id="5667at2759"/>
<evidence type="ECO:0000313" key="7">
    <source>
        <dbReference type="EMBL" id="RSL47606.1"/>
    </source>
</evidence>
<protein>
    <recommendedName>
        <fullName evidence="9">Major facilitator superfamily (MFS) profile domain-containing protein</fullName>
    </recommendedName>
</protein>
<dbReference type="Gene3D" id="1.20.1250.20">
    <property type="entry name" value="MFS general substrate transporter like domains"/>
    <property type="match status" value="1"/>
</dbReference>
<feature type="compositionally biased region" description="Basic and acidic residues" evidence="5">
    <location>
        <begin position="23"/>
        <end position="32"/>
    </location>
</feature>
<keyword evidence="4 6" id="KW-0472">Membrane</keyword>
<dbReference type="PANTHER" id="PTHR11360:SF224">
    <property type="entry name" value="MAJOR FACILITATOR SUPERFAMILY (MFS) PROFILE DOMAIN-CONTAINING PROTEIN-RELATED"/>
    <property type="match status" value="1"/>
</dbReference>
<evidence type="ECO:0008006" key="9">
    <source>
        <dbReference type="Google" id="ProtNLM"/>
    </source>
</evidence>
<name>A0A428P3N7_9HYPO</name>
<evidence type="ECO:0000313" key="8">
    <source>
        <dbReference type="Proteomes" id="UP000288168"/>
    </source>
</evidence>
<evidence type="ECO:0000256" key="4">
    <source>
        <dbReference type="ARBA" id="ARBA00023136"/>
    </source>
</evidence>
<evidence type="ECO:0000256" key="6">
    <source>
        <dbReference type="SAM" id="Phobius"/>
    </source>
</evidence>
<keyword evidence="8" id="KW-1185">Reference proteome</keyword>
<dbReference type="InterPro" id="IPR036259">
    <property type="entry name" value="MFS_trans_sf"/>
</dbReference>
<dbReference type="EMBL" id="NKCI01000213">
    <property type="protein sequence ID" value="RSL47606.1"/>
    <property type="molecule type" value="Genomic_DNA"/>
</dbReference>
<dbReference type="STRING" id="1325734.A0A428P3N7"/>
<dbReference type="Proteomes" id="UP000288168">
    <property type="component" value="Unassembled WGS sequence"/>
</dbReference>
<dbReference type="AlphaFoldDB" id="A0A428P3N7"/>
<reference evidence="7 8" key="1">
    <citation type="submission" date="2017-06" db="EMBL/GenBank/DDBJ databases">
        <title>Comparative genomic analysis of Ambrosia Fusariam Clade fungi.</title>
        <authorList>
            <person name="Stajich J.E."/>
            <person name="Carrillo J."/>
            <person name="Kijimoto T."/>
            <person name="Eskalen A."/>
            <person name="O'Donnell K."/>
            <person name="Kasson M."/>
        </authorList>
    </citation>
    <scope>NUCLEOTIDE SEQUENCE [LARGE SCALE GENOMIC DNA]</scope>
    <source>
        <strain evidence="7 8">NRRL62584</strain>
    </source>
</reference>
<dbReference type="InterPro" id="IPR050327">
    <property type="entry name" value="Proton-linked_MCT"/>
</dbReference>
<organism evidence="7 8">
    <name type="scientific">Fusarium duplospermum</name>
    <dbReference type="NCBI Taxonomy" id="1325734"/>
    <lineage>
        <taxon>Eukaryota</taxon>
        <taxon>Fungi</taxon>
        <taxon>Dikarya</taxon>
        <taxon>Ascomycota</taxon>
        <taxon>Pezizomycotina</taxon>
        <taxon>Sordariomycetes</taxon>
        <taxon>Hypocreomycetidae</taxon>
        <taxon>Hypocreales</taxon>
        <taxon>Nectriaceae</taxon>
        <taxon>Fusarium</taxon>
        <taxon>Fusarium solani species complex</taxon>
    </lineage>
</organism>
<keyword evidence="3 6" id="KW-1133">Transmembrane helix</keyword>
<accession>A0A428P3N7</accession>
<evidence type="ECO:0000256" key="2">
    <source>
        <dbReference type="ARBA" id="ARBA00022692"/>
    </source>
</evidence>
<feature type="transmembrane region" description="Helical" evidence="6">
    <location>
        <begin position="119"/>
        <end position="139"/>
    </location>
</feature>
<feature type="compositionally biased region" description="Polar residues" evidence="5">
    <location>
        <begin position="1"/>
        <end position="16"/>
    </location>
</feature>
<dbReference type="PANTHER" id="PTHR11360">
    <property type="entry name" value="MONOCARBOXYLATE TRANSPORTER"/>
    <property type="match status" value="1"/>
</dbReference>
<comment type="caution">
    <text evidence="7">The sequence shown here is derived from an EMBL/GenBank/DDBJ whole genome shotgun (WGS) entry which is preliminary data.</text>
</comment>
<dbReference type="SUPFAM" id="SSF103473">
    <property type="entry name" value="MFS general substrate transporter"/>
    <property type="match status" value="1"/>
</dbReference>